<proteinExistence type="inferred from homology"/>
<dbReference type="SUPFAM" id="SSF51735">
    <property type="entry name" value="NAD(P)-binding Rossmann-fold domains"/>
    <property type="match status" value="1"/>
</dbReference>
<dbReference type="InterPro" id="IPR036291">
    <property type="entry name" value="NAD(P)-bd_dom_sf"/>
</dbReference>
<keyword evidence="9" id="KW-1185">Reference proteome</keyword>
<comment type="caution">
    <text evidence="8">The sequence shown here is derived from an EMBL/GenBank/DDBJ whole genome shotgun (WGS) entry which is preliminary data.</text>
</comment>
<dbReference type="Proteomes" id="UP001165381">
    <property type="component" value="Unassembled WGS sequence"/>
</dbReference>
<sequence length="285" mass="32162">MISVLVTGANGQLGQCLKDVALNHKDIEWVFKTSKELDITDPKSIQTLFDQKNFDYLVNCAAYTAVDKAESEKEKTFLVNAEAVKYLAETCNANNAVFIHISTDFVFDGSKNTAYQEGDKTNPINVYGASKLKGEQYIQEILDKYFIIRTSWVYSEHGHNFVKTMLRLGKERNEISVVSDQIGSPTYAKDLALLLAEIIESQTTAFGLYNYSNEGAISWYDFAKAIFEQSNLDLKVSKTTTENYPTPAKRPSYSLLDKSKIKKALKLEIPNWKDSLDKVLIKISE</sequence>
<accession>A0ABT0QBT1</accession>
<dbReference type="InterPro" id="IPR005913">
    <property type="entry name" value="dTDP_dehydrorham_reduct"/>
</dbReference>
<keyword evidence="6 8" id="KW-0560">Oxidoreductase</keyword>
<dbReference type="RefSeq" id="WP_249971601.1">
    <property type="nucleotide sequence ID" value="NZ_JAMFLZ010000001.1"/>
</dbReference>
<evidence type="ECO:0000256" key="5">
    <source>
        <dbReference type="ARBA" id="ARBA00048200"/>
    </source>
</evidence>
<evidence type="ECO:0000256" key="6">
    <source>
        <dbReference type="RuleBase" id="RU364082"/>
    </source>
</evidence>
<evidence type="ECO:0000259" key="7">
    <source>
        <dbReference type="Pfam" id="PF04321"/>
    </source>
</evidence>
<keyword evidence="6" id="KW-0521">NADP</keyword>
<gene>
    <name evidence="8" type="primary">rfbD</name>
    <name evidence="8" type="ORF">M3P09_00320</name>
</gene>
<dbReference type="GO" id="GO:0008831">
    <property type="term" value="F:dTDP-4-dehydrorhamnose reductase activity"/>
    <property type="evidence" value="ECO:0007669"/>
    <property type="project" value="UniProtKB-EC"/>
</dbReference>
<dbReference type="PANTHER" id="PTHR10491">
    <property type="entry name" value="DTDP-4-DEHYDRORHAMNOSE REDUCTASE"/>
    <property type="match status" value="1"/>
</dbReference>
<protein>
    <recommendedName>
        <fullName evidence="4 6">dTDP-4-dehydrorhamnose reductase</fullName>
        <ecNumber evidence="3 6">1.1.1.133</ecNumber>
    </recommendedName>
</protein>
<dbReference type="CDD" id="cd05254">
    <property type="entry name" value="dTDP_HR_like_SDR_e"/>
    <property type="match status" value="1"/>
</dbReference>
<comment type="function">
    <text evidence="6">Catalyzes the reduction of dTDP-6-deoxy-L-lyxo-4-hexulose to yield dTDP-L-rhamnose.</text>
</comment>
<dbReference type="EC" id="1.1.1.133" evidence="3 6"/>
<name>A0ABT0QBT1_9FLAO</name>
<evidence type="ECO:0000256" key="1">
    <source>
        <dbReference type="ARBA" id="ARBA00004781"/>
    </source>
</evidence>
<organism evidence="8 9">
    <name type="scientific">Jejuia spongiicola</name>
    <dbReference type="NCBI Taxonomy" id="2942207"/>
    <lineage>
        <taxon>Bacteria</taxon>
        <taxon>Pseudomonadati</taxon>
        <taxon>Bacteroidota</taxon>
        <taxon>Flavobacteriia</taxon>
        <taxon>Flavobacteriales</taxon>
        <taxon>Flavobacteriaceae</taxon>
        <taxon>Jejuia</taxon>
    </lineage>
</organism>
<dbReference type="Gene3D" id="3.90.25.10">
    <property type="entry name" value="UDP-galactose 4-epimerase, domain 1"/>
    <property type="match status" value="1"/>
</dbReference>
<reference evidence="8" key="1">
    <citation type="submission" date="2022-05" db="EMBL/GenBank/DDBJ databases">
        <authorList>
            <person name="Park J.-S."/>
        </authorList>
    </citation>
    <scope>NUCLEOTIDE SEQUENCE</scope>
    <source>
        <strain evidence="8">2012CJ34-3</strain>
    </source>
</reference>
<evidence type="ECO:0000313" key="8">
    <source>
        <dbReference type="EMBL" id="MCL6293425.1"/>
    </source>
</evidence>
<evidence type="ECO:0000256" key="2">
    <source>
        <dbReference type="ARBA" id="ARBA00010944"/>
    </source>
</evidence>
<evidence type="ECO:0000256" key="4">
    <source>
        <dbReference type="ARBA" id="ARBA00017099"/>
    </source>
</evidence>
<comment type="pathway">
    <text evidence="1 6">Carbohydrate biosynthesis; dTDP-L-rhamnose biosynthesis.</text>
</comment>
<comment type="catalytic activity">
    <reaction evidence="5">
        <text>dTDP-beta-L-rhamnose + NADP(+) = dTDP-4-dehydro-beta-L-rhamnose + NADPH + H(+)</text>
        <dbReference type="Rhea" id="RHEA:21796"/>
        <dbReference type="ChEBI" id="CHEBI:15378"/>
        <dbReference type="ChEBI" id="CHEBI:57510"/>
        <dbReference type="ChEBI" id="CHEBI:57783"/>
        <dbReference type="ChEBI" id="CHEBI:58349"/>
        <dbReference type="ChEBI" id="CHEBI:62830"/>
        <dbReference type="EC" id="1.1.1.133"/>
    </reaction>
</comment>
<dbReference type="Pfam" id="PF04321">
    <property type="entry name" value="RmlD_sub_bind"/>
    <property type="match status" value="1"/>
</dbReference>
<dbReference type="Gene3D" id="3.40.50.720">
    <property type="entry name" value="NAD(P)-binding Rossmann-like Domain"/>
    <property type="match status" value="1"/>
</dbReference>
<evidence type="ECO:0000256" key="3">
    <source>
        <dbReference type="ARBA" id="ARBA00012929"/>
    </source>
</evidence>
<dbReference type="InterPro" id="IPR029903">
    <property type="entry name" value="RmlD-like-bd"/>
</dbReference>
<dbReference type="EMBL" id="JAMFLZ010000001">
    <property type="protein sequence ID" value="MCL6293425.1"/>
    <property type="molecule type" value="Genomic_DNA"/>
</dbReference>
<dbReference type="NCBIfam" id="TIGR01214">
    <property type="entry name" value="rmlD"/>
    <property type="match status" value="1"/>
</dbReference>
<feature type="domain" description="RmlD-like substrate binding" evidence="7">
    <location>
        <begin position="4"/>
        <end position="281"/>
    </location>
</feature>
<dbReference type="PANTHER" id="PTHR10491:SF4">
    <property type="entry name" value="METHIONINE ADENOSYLTRANSFERASE 2 SUBUNIT BETA"/>
    <property type="match status" value="1"/>
</dbReference>
<evidence type="ECO:0000313" key="9">
    <source>
        <dbReference type="Proteomes" id="UP001165381"/>
    </source>
</evidence>
<comment type="similarity">
    <text evidence="2 6">Belongs to the dTDP-4-dehydrorhamnose reductase family.</text>
</comment>